<dbReference type="Gene3D" id="3.40.50.300">
    <property type="entry name" value="P-loop containing nucleotide triphosphate hydrolases"/>
    <property type="match status" value="1"/>
</dbReference>
<name>A0A1T0AT73_9PAST</name>
<dbReference type="PANTHER" id="PTHR35372">
    <property type="entry name" value="ATP BINDING PROTEIN-RELATED"/>
    <property type="match status" value="1"/>
</dbReference>
<sequence length="581" mass="65344">MSKPKTAYYVKKQSPNPHEAVHIVAGSESWDKERWQMIKEWTQAEPNYQPVIVDAKILQNLPACRICPEQKKAVSIFKAGELSLVEQEKIIVALAKQTQAKSVGFYDEALNLIFNASERVAEIRQGNGDSVAEMVAGNAPNFEASTQKEIVESFLQWHTTPLKRDIVFGRTYRYNGLMWELISDEQLKRQCMAFFEEFNGDYTANKINKLAELIILKLAPIPLENPDFVGFQNGVLNKKTGEFLLHSPDYFLRAVENTALNTESTATPHFDDWLAFVSDSHEQKRLAILAGLYMILTNRHEWGLFLEASGVGGGGKSVLGQIATILNGQGHTTILDLKGFEDVKSRSALIGKTLVYSPDQKPYKGSADEFKAMTGGDPIKVKLLYKDEIEIKVNAVFVMSTNSPLLFTDRNGGIARRRVIIPFDREIPPEKKDVNFIDKVKAEIYGIVQKLLATFPEPSTARQILENYKGASGGLEIKSQGNHLIDFAQAFKVANDELGLFWGSNNTDKNKDNALYQAYLHYCDCQNLKPINLFTFKQALPDVLKETGQTAKVTQHRSTGGYMRTNIQWKNKDATFKEWQG</sequence>
<dbReference type="Pfam" id="PF08706">
    <property type="entry name" value="D5_N"/>
    <property type="match status" value="1"/>
</dbReference>
<comment type="caution">
    <text evidence="6">The sequence shown here is derived from an EMBL/GenBank/DDBJ whole genome shotgun (WGS) entry which is preliminary data.</text>
</comment>
<gene>
    <name evidence="6" type="ORF">B0187_04980</name>
</gene>
<dbReference type="AlphaFoldDB" id="A0A1T0AT73"/>
<dbReference type="SUPFAM" id="SSF46785">
    <property type="entry name" value="Winged helix' DNA-binding domain"/>
    <property type="match status" value="1"/>
</dbReference>
<dbReference type="PANTHER" id="PTHR35372:SF2">
    <property type="entry name" value="SF3 HELICASE DOMAIN-CONTAINING PROTEIN"/>
    <property type="match status" value="1"/>
</dbReference>
<dbReference type="Gene3D" id="1.10.10.10">
    <property type="entry name" value="Winged helix-like DNA-binding domain superfamily/Winged helix DNA-binding domain"/>
    <property type="match status" value="1"/>
</dbReference>
<dbReference type="InterPro" id="IPR014015">
    <property type="entry name" value="Helicase_SF3_DNA-vir"/>
</dbReference>
<keyword evidence="3" id="KW-0347">Helicase</keyword>
<evidence type="ECO:0000259" key="5">
    <source>
        <dbReference type="PROSITE" id="PS51206"/>
    </source>
</evidence>
<dbReference type="GO" id="GO:0016787">
    <property type="term" value="F:hydrolase activity"/>
    <property type="evidence" value="ECO:0007669"/>
    <property type="project" value="UniProtKB-KW"/>
</dbReference>
<reference evidence="6 7" key="1">
    <citation type="submission" date="2017-02" db="EMBL/GenBank/DDBJ databases">
        <title>Draft genome sequence of Haemophilus paracuniculus CCUG 43573 type strain.</title>
        <authorList>
            <person name="Engstrom-Jakobsson H."/>
            <person name="Salva-Serra F."/>
            <person name="Thorell K."/>
            <person name="Gonzales-Siles L."/>
            <person name="Karlsson R."/>
            <person name="Boulund F."/>
            <person name="Engstrand L."/>
            <person name="Kristiansson E."/>
            <person name="Moore E."/>
        </authorList>
    </citation>
    <scope>NUCLEOTIDE SEQUENCE [LARGE SCALE GENOMIC DNA]</scope>
    <source>
        <strain evidence="6 7">CCUG 43573</strain>
    </source>
</reference>
<evidence type="ECO:0000256" key="4">
    <source>
        <dbReference type="ARBA" id="ARBA00022840"/>
    </source>
</evidence>
<proteinExistence type="predicted"/>
<dbReference type="PROSITE" id="PS51206">
    <property type="entry name" value="SF3_HELICASE_1"/>
    <property type="match status" value="1"/>
</dbReference>
<organism evidence="6 7">
    <name type="scientific">Haemophilus paracuniculus</name>
    <dbReference type="NCBI Taxonomy" id="734"/>
    <lineage>
        <taxon>Bacteria</taxon>
        <taxon>Pseudomonadati</taxon>
        <taxon>Pseudomonadota</taxon>
        <taxon>Gammaproteobacteria</taxon>
        <taxon>Pasteurellales</taxon>
        <taxon>Pasteurellaceae</taxon>
        <taxon>Haemophilus</taxon>
    </lineage>
</organism>
<dbReference type="InterPro" id="IPR014818">
    <property type="entry name" value="Phage/plasmid_primase_P4_C"/>
</dbReference>
<dbReference type="InterPro" id="IPR045455">
    <property type="entry name" value="NrS-1_pol-like_helicase"/>
</dbReference>
<keyword evidence="1" id="KW-0547">Nucleotide-binding</keyword>
<evidence type="ECO:0000313" key="7">
    <source>
        <dbReference type="Proteomes" id="UP000190867"/>
    </source>
</evidence>
<dbReference type="InterPro" id="IPR051620">
    <property type="entry name" value="ORF904-like_C"/>
</dbReference>
<dbReference type="InterPro" id="IPR036388">
    <property type="entry name" value="WH-like_DNA-bd_sf"/>
</dbReference>
<evidence type="ECO:0000256" key="2">
    <source>
        <dbReference type="ARBA" id="ARBA00022801"/>
    </source>
</evidence>
<feature type="domain" description="SF3 helicase" evidence="5">
    <location>
        <begin position="283"/>
        <end position="436"/>
    </location>
</feature>
<protein>
    <recommendedName>
        <fullName evidence="5">SF3 helicase domain-containing protein</fullName>
    </recommendedName>
</protein>
<dbReference type="GO" id="GO:0005524">
    <property type="term" value="F:ATP binding"/>
    <property type="evidence" value="ECO:0007669"/>
    <property type="project" value="UniProtKB-KW"/>
</dbReference>
<dbReference type="InterPro" id="IPR027417">
    <property type="entry name" value="P-loop_NTPase"/>
</dbReference>
<dbReference type="Proteomes" id="UP000190867">
    <property type="component" value="Unassembled WGS sequence"/>
</dbReference>
<dbReference type="OrthoDB" id="784829at2"/>
<dbReference type="STRING" id="734.B0187_04980"/>
<evidence type="ECO:0000313" key="6">
    <source>
        <dbReference type="EMBL" id="OOR99447.1"/>
    </source>
</evidence>
<keyword evidence="2" id="KW-0378">Hydrolase</keyword>
<dbReference type="InterPro" id="IPR036390">
    <property type="entry name" value="WH_DNA-bd_sf"/>
</dbReference>
<evidence type="ECO:0000256" key="3">
    <source>
        <dbReference type="ARBA" id="ARBA00022806"/>
    </source>
</evidence>
<dbReference type="EMBL" id="MUYA01000006">
    <property type="protein sequence ID" value="OOR99447.1"/>
    <property type="molecule type" value="Genomic_DNA"/>
</dbReference>
<dbReference type="Pfam" id="PF19263">
    <property type="entry name" value="DUF5906"/>
    <property type="match status" value="1"/>
</dbReference>
<keyword evidence="4" id="KW-0067">ATP-binding</keyword>
<evidence type="ECO:0000256" key="1">
    <source>
        <dbReference type="ARBA" id="ARBA00022741"/>
    </source>
</evidence>
<dbReference type="RefSeq" id="WP_078236764.1">
    <property type="nucleotide sequence ID" value="NZ_MUYA01000006.1"/>
</dbReference>
<keyword evidence="7" id="KW-1185">Reference proteome</keyword>
<dbReference type="Pfam" id="PF03288">
    <property type="entry name" value="Pox_D5"/>
    <property type="match status" value="1"/>
</dbReference>
<accession>A0A1T0AT73</accession>
<dbReference type="InterPro" id="IPR004968">
    <property type="entry name" value="DNA_primase/NTPase_C"/>
</dbReference>
<dbReference type="SUPFAM" id="SSF52540">
    <property type="entry name" value="P-loop containing nucleoside triphosphate hydrolases"/>
    <property type="match status" value="1"/>
</dbReference>